<dbReference type="SFLD" id="SFLDS00019">
    <property type="entry name" value="Glutathione_Transferase_(cytos"/>
    <property type="match status" value="2"/>
</dbReference>
<dbReference type="PANTHER" id="PTHR11260:SF679">
    <property type="entry name" value="GLUTATHIONE TRANSFERASE"/>
    <property type="match status" value="1"/>
</dbReference>
<gene>
    <name evidence="7" type="ORF">Tsubulata_025389</name>
</gene>
<comment type="catalytic activity">
    <reaction evidence="4">
        <text>RX + glutathione = an S-substituted glutathione + a halide anion + H(+)</text>
        <dbReference type="Rhea" id="RHEA:16437"/>
        <dbReference type="ChEBI" id="CHEBI:15378"/>
        <dbReference type="ChEBI" id="CHEBI:16042"/>
        <dbReference type="ChEBI" id="CHEBI:17792"/>
        <dbReference type="ChEBI" id="CHEBI:57925"/>
        <dbReference type="ChEBI" id="CHEBI:90779"/>
        <dbReference type="EC" id="2.5.1.18"/>
    </reaction>
</comment>
<protein>
    <recommendedName>
        <fullName evidence="1">glutathione transferase</fullName>
        <ecNumber evidence="1">2.5.1.18</ecNumber>
    </recommendedName>
</protein>
<dbReference type="InterPro" id="IPR010987">
    <property type="entry name" value="Glutathione-S-Trfase_C-like"/>
</dbReference>
<dbReference type="EC" id="2.5.1.18" evidence="1"/>
<accession>A0A9Q0FGV1</accession>
<dbReference type="FunFam" id="3.40.30.10:FF:000014">
    <property type="entry name" value="Tau class glutathione S-transferase"/>
    <property type="match status" value="1"/>
</dbReference>
<dbReference type="Pfam" id="PF02798">
    <property type="entry name" value="GST_N"/>
    <property type="match status" value="3"/>
</dbReference>
<evidence type="ECO:0000256" key="4">
    <source>
        <dbReference type="ARBA" id="ARBA00047960"/>
    </source>
</evidence>
<name>A0A9Q0FGV1_9ROSI</name>
<dbReference type="SFLD" id="SFLDG01152">
    <property type="entry name" value="Main.3:_Omega-_and_Tau-like"/>
    <property type="match status" value="2"/>
</dbReference>
<dbReference type="InterPro" id="IPR045074">
    <property type="entry name" value="GST_C_Tau"/>
</dbReference>
<dbReference type="SUPFAM" id="SSF52833">
    <property type="entry name" value="Thioredoxin-like"/>
    <property type="match status" value="3"/>
</dbReference>
<dbReference type="InterPro" id="IPR040079">
    <property type="entry name" value="Glutathione_S-Trfase"/>
</dbReference>
<keyword evidence="2" id="KW-0808">Transferase</keyword>
<dbReference type="Pfam" id="PF13410">
    <property type="entry name" value="GST_C_2"/>
    <property type="match status" value="2"/>
</dbReference>
<dbReference type="CDD" id="cd03058">
    <property type="entry name" value="GST_N_Tau"/>
    <property type="match status" value="2"/>
</dbReference>
<evidence type="ECO:0000256" key="1">
    <source>
        <dbReference type="ARBA" id="ARBA00012452"/>
    </source>
</evidence>
<evidence type="ECO:0000259" key="5">
    <source>
        <dbReference type="PROSITE" id="PS50404"/>
    </source>
</evidence>
<feature type="domain" description="GST N-terminal" evidence="5">
    <location>
        <begin position="130"/>
        <end position="209"/>
    </location>
</feature>
<dbReference type="AlphaFoldDB" id="A0A9Q0FGV1"/>
<dbReference type="CDD" id="cd03185">
    <property type="entry name" value="GST_C_Tau"/>
    <property type="match status" value="2"/>
</dbReference>
<reference evidence="7" key="2">
    <citation type="journal article" date="2023" name="Plants (Basel)">
        <title>Annotation of the Turnera subulata (Passifloraceae) Draft Genome Reveals the S-Locus Evolved after the Divergence of Turneroideae from Passifloroideae in a Stepwise Manner.</title>
        <authorList>
            <person name="Henning P.M."/>
            <person name="Roalson E.H."/>
            <person name="Mir W."/>
            <person name="McCubbin A.G."/>
            <person name="Shore J.S."/>
        </authorList>
    </citation>
    <scope>NUCLEOTIDE SEQUENCE</scope>
    <source>
        <strain evidence="7">F60SS</strain>
    </source>
</reference>
<comment type="similarity">
    <text evidence="3">Belongs to the GST superfamily. Tau family.</text>
</comment>
<feature type="non-terminal residue" evidence="7">
    <location>
        <position position="1"/>
    </location>
</feature>
<dbReference type="FunFam" id="1.20.1050.10:FF:000012">
    <property type="entry name" value="Tau class glutathione S-transferase"/>
    <property type="match status" value="2"/>
</dbReference>
<feature type="domain" description="GST C-terminal" evidence="6">
    <location>
        <begin position="422"/>
        <end position="546"/>
    </location>
</feature>
<dbReference type="PANTHER" id="PTHR11260">
    <property type="entry name" value="GLUTATHIONE S-TRANSFERASE, GST, SUPERFAMILY, GST DOMAIN CONTAINING"/>
    <property type="match status" value="1"/>
</dbReference>
<dbReference type="SFLD" id="SFLDG00358">
    <property type="entry name" value="Main_(cytGST)"/>
    <property type="match status" value="2"/>
</dbReference>
<feature type="domain" description="GST N-terminal" evidence="5">
    <location>
        <begin position="338"/>
        <end position="417"/>
    </location>
</feature>
<evidence type="ECO:0000256" key="2">
    <source>
        <dbReference type="ARBA" id="ARBA00022679"/>
    </source>
</evidence>
<sequence length="560" mass="64185">GIPYELVKEDITNKSPLLLKVQRNSQEIPVLVHGDKPICESMIIVEYINEVRPQNPLLPKLMTLTNHDRALARFWAKFAEELTFFFDRGGTNLINPHDSLIIISRKHRVVYLMPYSYHYALRYVGQLHMAEVKLLGKSPSPFVYRVIWALKIKGIPYEFVYEDPTIKSPVLLKYNPVHKKIPVLVHGEKPVCESMIIVEYINDVWPQNPLLPNDPHERALARFWAKFADDKGPSVWKMFRSTGEALEQAKKESLEMLQTVEDHGLGDKKFFGGDQIGIADIAFGAIFHWLTTFVEEGILGAKLLEAHKFPRLYSWLENFRQVPVIRENLPDRDEANAFYNARREALMSPFVCRVIWALKNKGIPYELVKEDITNKSPLLLKYNPIHKKIPVLVHGDKPICESMVIVEYLDEVWPQNPLLPSDPHERAVARFWVKYANDKGASVFQIFRTTGEALEQAKKETLEMLQTVEDYGLGDKEFFGGDQISIADIAFGSVIQWLTYMEEGSLAGAKLLEAHKFPRLHSWHQNFLQVPVIKENLPDTDGAVAFYRGRREALEGAASN</sequence>
<dbReference type="InterPro" id="IPR004045">
    <property type="entry name" value="Glutathione_S-Trfase_N"/>
</dbReference>
<dbReference type="EMBL" id="JAKUCV010005632">
    <property type="protein sequence ID" value="KAJ4830465.1"/>
    <property type="molecule type" value="Genomic_DNA"/>
</dbReference>
<dbReference type="InterPro" id="IPR036249">
    <property type="entry name" value="Thioredoxin-like_sf"/>
</dbReference>
<dbReference type="OrthoDB" id="4951845at2759"/>
<dbReference type="GO" id="GO:0005737">
    <property type="term" value="C:cytoplasm"/>
    <property type="evidence" value="ECO:0007669"/>
    <property type="project" value="TreeGrafter"/>
</dbReference>
<dbReference type="PROSITE" id="PS50405">
    <property type="entry name" value="GST_CTER"/>
    <property type="match status" value="2"/>
</dbReference>
<feature type="domain" description="GST N-terminal" evidence="5">
    <location>
        <begin position="1"/>
        <end position="56"/>
    </location>
</feature>
<dbReference type="InterPro" id="IPR036282">
    <property type="entry name" value="Glutathione-S-Trfase_C_sf"/>
</dbReference>
<organism evidence="7 8">
    <name type="scientific">Turnera subulata</name>
    <dbReference type="NCBI Taxonomy" id="218843"/>
    <lineage>
        <taxon>Eukaryota</taxon>
        <taxon>Viridiplantae</taxon>
        <taxon>Streptophyta</taxon>
        <taxon>Embryophyta</taxon>
        <taxon>Tracheophyta</taxon>
        <taxon>Spermatophyta</taxon>
        <taxon>Magnoliopsida</taxon>
        <taxon>eudicotyledons</taxon>
        <taxon>Gunneridae</taxon>
        <taxon>Pentapetalae</taxon>
        <taxon>rosids</taxon>
        <taxon>fabids</taxon>
        <taxon>Malpighiales</taxon>
        <taxon>Passifloraceae</taxon>
        <taxon>Turnera</taxon>
    </lineage>
</organism>
<dbReference type="Proteomes" id="UP001141552">
    <property type="component" value="Unassembled WGS sequence"/>
</dbReference>
<reference evidence="7" key="1">
    <citation type="submission" date="2022-02" db="EMBL/GenBank/DDBJ databases">
        <authorList>
            <person name="Henning P.M."/>
            <person name="McCubbin A.G."/>
            <person name="Shore J.S."/>
        </authorList>
    </citation>
    <scope>NUCLEOTIDE SEQUENCE</scope>
    <source>
        <strain evidence="7">F60SS</strain>
        <tissue evidence="7">Leaves</tissue>
    </source>
</reference>
<evidence type="ECO:0000256" key="3">
    <source>
        <dbReference type="ARBA" id="ARBA00025743"/>
    </source>
</evidence>
<dbReference type="Gene3D" id="1.20.1050.10">
    <property type="match status" value="2"/>
</dbReference>
<dbReference type="InterPro" id="IPR045073">
    <property type="entry name" value="Omega/Tau-like"/>
</dbReference>
<comment type="caution">
    <text evidence="7">The sequence shown here is derived from an EMBL/GenBank/DDBJ whole genome shotgun (WGS) entry which is preliminary data.</text>
</comment>
<dbReference type="Gene3D" id="3.40.30.10">
    <property type="entry name" value="Glutaredoxin"/>
    <property type="match status" value="3"/>
</dbReference>
<feature type="domain" description="GST C-terminal" evidence="6">
    <location>
        <begin position="214"/>
        <end position="350"/>
    </location>
</feature>
<dbReference type="PROSITE" id="PS50404">
    <property type="entry name" value="GST_NTER"/>
    <property type="match status" value="3"/>
</dbReference>
<dbReference type="GO" id="GO:0004364">
    <property type="term" value="F:glutathione transferase activity"/>
    <property type="evidence" value="ECO:0007669"/>
    <property type="project" value="UniProtKB-EC"/>
</dbReference>
<evidence type="ECO:0000313" key="7">
    <source>
        <dbReference type="EMBL" id="KAJ4830465.1"/>
    </source>
</evidence>
<dbReference type="GO" id="GO:0006749">
    <property type="term" value="P:glutathione metabolic process"/>
    <property type="evidence" value="ECO:0007669"/>
    <property type="project" value="InterPro"/>
</dbReference>
<dbReference type="FunFam" id="3.40.30.10:FF:000044">
    <property type="entry name" value="Glutathione S-transferase GSTU6"/>
    <property type="match status" value="1"/>
</dbReference>
<dbReference type="SUPFAM" id="SSF47616">
    <property type="entry name" value="GST C-terminal domain-like"/>
    <property type="match status" value="2"/>
</dbReference>
<keyword evidence="8" id="KW-1185">Reference proteome</keyword>
<proteinExistence type="inferred from homology"/>
<evidence type="ECO:0000313" key="8">
    <source>
        <dbReference type="Proteomes" id="UP001141552"/>
    </source>
</evidence>
<evidence type="ECO:0000259" key="6">
    <source>
        <dbReference type="PROSITE" id="PS50405"/>
    </source>
</evidence>